<dbReference type="PROSITE" id="PS00463">
    <property type="entry name" value="ZN2_CY6_FUNGAL_1"/>
    <property type="match status" value="1"/>
</dbReference>
<dbReference type="PANTHER" id="PTHR46910">
    <property type="entry name" value="TRANSCRIPTION FACTOR PDR1"/>
    <property type="match status" value="1"/>
</dbReference>
<dbReference type="InterPro" id="IPR050987">
    <property type="entry name" value="AtrR-like"/>
</dbReference>
<name>A0A8E2F8P1_9PEZI</name>
<dbReference type="PANTHER" id="PTHR46910:SF25">
    <property type="entry name" value="ABC-TRANSPORTER-REGULATING TRANSCRIPTION FACTOR"/>
    <property type="match status" value="1"/>
</dbReference>
<dbReference type="EMBL" id="KV748845">
    <property type="protein sequence ID" value="OCL12672.1"/>
    <property type="molecule type" value="Genomic_DNA"/>
</dbReference>
<dbReference type="InterPro" id="IPR007219">
    <property type="entry name" value="XnlR_reg_dom"/>
</dbReference>
<dbReference type="InterPro" id="IPR036864">
    <property type="entry name" value="Zn2-C6_fun-type_DNA-bd_sf"/>
</dbReference>
<evidence type="ECO:0000256" key="3">
    <source>
        <dbReference type="SAM" id="MobiDB-lite"/>
    </source>
</evidence>
<organism evidence="5 6">
    <name type="scientific">Glonium stellatum</name>
    <dbReference type="NCBI Taxonomy" id="574774"/>
    <lineage>
        <taxon>Eukaryota</taxon>
        <taxon>Fungi</taxon>
        <taxon>Dikarya</taxon>
        <taxon>Ascomycota</taxon>
        <taxon>Pezizomycotina</taxon>
        <taxon>Dothideomycetes</taxon>
        <taxon>Pleosporomycetidae</taxon>
        <taxon>Gloniales</taxon>
        <taxon>Gloniaceae</taxon>
        <taxon>Glonium</taxon>
    </lineage>
</organism>
<keyword evidence="6" id="KW-1185">Reference proteome</keyword>
<gene>
    <name evidence="5" type="ORF">AOQ84DRAFT_311826</name>
</gene>
<dbReference type="Pfam" id="PF00172">
    <property type="entry name" value="Zn_clus"/>
    <property type="match status" value="1"/>
</dbReference>
<feature type="compositionally biased region" description="Polar residues" evidence="3">
    <location>
        <begin position="677"/>
        <end position="688"/>
    </location>
</feature>
<evidence type="ECO:0000256" key="1">
    <source>
        <dbReference type="ARBA" id="ARBA00022723"/>
    </source>
</evidence>
<feature type="domain" description="Zn(2)-C6 fungal-type" evidence="4">
    <location>
        <begin position="27"/>
        <end position="57"/>
    </location>
</feature>
<dbReference type="PROSITE" id="PS50048">
    <property type="entry name" value="ZN2_CY6_FUNGAL_2"/>
    <property type="match status" value="1"/>
</dbReference>
<feature type="compositionally biased region" description="Polar residues" evidence="3">
    <location>
        <begin position="200"/>
        <end position="209"/>
    </location>
</feature>
<dbReference type="SUPFAM" id="SSF57701">
    <property type="entry name" value="Zn2/Cys6 DNA-binding domain"/>
    <property type="match status" value="1"/>
</dbReference>
<keyword evidence="1" id="KW-0479">Metal-binding</keyword>
<dbReference type="SMART" id="SM00066">
    <property type="entry name" value="GAL4"/>
    <property type="match status" value="1"/>
</dbReference>
<feature type="region of interest" description="Disordered" evidence="3">
    <location>
        <begin position="644"/>
        <end position="688"/>
    </location>
</feature>
<sequence length="825" mass="90955">MDEEGSPVPEWRGSTSPRGQTSLHEPACDQCRIRKVRCNREHPKCSNCKKAKVPCGFSSRGKRVNHTKQLVNDVEVLGKRLDKIEGAMMRCLSAVEKLSASSFPQANPTPPSDIDNGKTPLTDTETDFGSGERGVDSSATSPALEQRKHHRVVDGGFERFYGYGSMYSLYAEANAKSKKLINSPDNSPNTDQDSDFDSPHGSQKSAGTSCGTFVEPGLKAKIQAASDLLQNFGKETYTSTCDDGVPLALPPRSILEIFLETYLTDLNPVFPIFDKRDLLVAISEQYSPNTPMDPAWAACFNNIILETLTAKAGADCKPGSALRNTMDDGLLMSFLMNAQRCYVNFDKLLKPRLVNVQALLSMALIALKYYRYAIFEIIFSQACEIAKIIGLHQQAHQTSRGDATDTQRRNVFWALFIIDKQQSLISGKNCHLHNFDCDVPLPDAIPEAPLNNIFIGSIKLACIQEDIYRSLYSAESKRISSTQLQNRVDNLMRRLRHWSSENGQLLQNNNRRSELIFCFALEQQYAFRVFHILIQRRSTGGDSRLQRVRSSREALGIVKSLCEVRNTAVGHLILERLFLFYPLIAFLELYMNTVESFSPDYSADVDLMTFVVEAADYQASRSSTTSYSAKVRAATTLCTSIAQSVKHSKESSPSKPGTPAGVQSSEQSPVGQHDSSKSIGSWEFSSSSQHNNTTSDSFMFDINDTSLYDGTQGVEAQYASLSMPGNTEYSLCDPSFLPAEFCVPRVDSGISASGSSAIENHPISPITGQHNDLTGVGSNPFQSSLTTSRSNGSYCPQNLKDWQSILAEDQLDFTSILNGLGGVMS</sequence>
<feature type="compositionally biased region" description="Polar residues" evidence="3">
    <location>
        <begin position="653"/>
        <end position="670"/>
    </location>
</feature>
<proteinExistence type="predicted"/>
<dbReference type="GO" id="GO:0008270">
    <property type="term" value="F:zinc ion binding"/>
    <property type="evidence" value="ECO:0007669"/>
    <property type="project" value="InterPro"/>
</dbReference>
<dbReference type="OrthoDB" id="103819at2759"/>
<reference evidence="5 6" key="1">
    <citation type="journal article" date="2016" name="Nat. Commun.">
        <title>Ectomycorrhizal ecology is imprinted in the genome of the dominant symbiotic fungus Cenococcum geophilum.</title>
        <authorList>
            <consortium name="DOE Joint Genome Institute"/>
            <person name="Peter M."/>
            <person name="Kohler A."/>
            <person name="Ohm R.A."/>
            <person name="Kuo A."/>
            <person name="Krutzmann J."/>
            <person name="Morin E."/>
            <person name="Arend M."/>
            <person name="Barry K.W."/>
            <person name="Binder M."/>
            <person name="Choi C."/>
            <person name="Clum A."/>
            <person name="Copeland A."/>
            <person name="Grisel N."/>
            <person name="Haridas S."/>
            <person name="Kipfer T."/>
            <person name="LaButti K."/>
            <person name="Lindquist E."/>
            <person name="Lipzen A."/>
            <person name="Maire R."/>
            <person name="Meier B."/>
            <person name="Mihaltcheva S."/>
            <person name="Molinier V."/>
            <person name="Murat C."/>
            <person name="Poggeler S."/>
            <person name="Quandt C.A."/>
            <person name="Sperisen C."/>
            <person name="Tritt A."/>
            <person name="Tisserant E."/>
            <person name="Crous P.W."/>
            <person name="Henrissat B."/>
            <person name="Nehls U."/>
            <person name="Egli S."/>
            <person name="Spatafora J.W."/>
            <person name="Grigoriev I.V."/>
            <person name="Martin F.M."/>
        </authorList>
    </citation>
    <scope>NUCLEOTIDE SEQUENCE [LARGE SCALE GENOMIC DNA]</scope>
    <source>
        <strain evidence="5 6">CBS 207.34</strain>
    </source>
</reference>
<evidence type="ECO:0000256" key="2">
    <source>
        <dbReference type="ARBA" id="ARBA00023242"/>
    </source>
</evidence>
<dbReference type="CDD" id="cd12148">
    <property type="entry name" value="fungal_TF_MHR"/>
    <property type="match status" value="1"/>
</dbReference>
<evidence type="ECO:0000259" key="4">
    <source>
        <dbReference type="PROSITE" id="PS50048"/>
    </source>
</evidence>
<dbReference type="GO" id="GO:0003677">
    <property type="term" value="F:DNA binding"/>
    <property type="evidence" value="ECO:0007669"/>
    <property type="project" value="InterPro"/>
</dbReference>
<dbReference type="Gene3D" id="4.10.240.10">
    <property type="entry name" value="Zn(2)-C6 fungal-type DNA-binding domain"/>
    <property type="match status" value="1"/>
</dbReference>
<dbReference type="SMART" id="SM00906">
    <property type="entry name" value="Fungal_trans"/>
    <property type="match status" value="1"/>
</dbReference>
<evidence type="ECO:0000313" key="6">
    <source>
        <dbReference type="Proteomes" id="UP000250140"/>
    </source>
</evidence>
<dbReference type="CDD" id="cd00067">
    <property type="entry name" value="GAL4"/>
    <property type="match status" value="1"/>
</dbReference>
<evidence type="ECO:0000313" key="5">
    <source>
        <dbReference type="EMBL" id="OCL12672.1"/>
    </source>
</evidence>
<dbReference type="GO" id="GO:0000981">
    <property type="term" value="F:DNA-binding transcription factor activity, RNA polymerase II-specific"/>
    <property type="evidence" value="ECO:0007669"/>
    <property type="project" value="InterPro"/>
</dbReference>
<feature type="region of interest" description="Disordered" evidence="3">
    <location>
        <begin position="1"/>
        <end position="26"/>
    </location>
</feature>
<feature type="region of interest" description="Disordered" evidence="3">
    <location>
        <begin position="180"/>
        <end position="209"/>
    </location>
</feature>
<keyword evidence="2" id="KW-0539">Nucleus</keyword>
<dbReference type="GO" id="GO:0006351">
    <property type="term" value="P:DNA-templated transcription"/>
    <property type="evidence" value="ECO:0007669"/>
    <property type="project" value="InterPro"/>
</dbReference>
<protein>
    <recommendedName>
        <fullName evidence="4">Zn(2)-C6 fungal-type domain-containing protein</fullName>
    </recommendedName>
</protein>
<dbReference type="Proteomes" id="UP000250140">
    <property type="component" value="Unassembled WGS sequence"/>
</dbReference>
<dbReference type="InterPro" id="IPR001138">
    <property type="entry name" value="Zn2Cys6_DnaBD"/>
</dbReference>
<dbReference type="AlphaFoldDB" id="A0A8E2F8P1"/>
<accession>A0A8E2F8P1</accession>
<feature type="region of interest" description="Disordered" evidence="3">
    <location>
        <begin position="100"/>
        <end position="148"/>
    </location>
</feature>
<feature type="compositionally biased region" description="Polar residues" evidence="3">
    <location>
        <begin position="13"/>
        <end position="23"/>
    </location>
</feature>
<dbReference type="Pfam" id="PF04082">
    <property type="entry name" value="Fungal_trans"/>
    <property type="match status" value="1"/>
</dbReference>